<dbReference type="UniPathway" id="UPA00394">
    <property type="reaction ID" value="UER00650"/>
</dbReference>
<evidence type="ECO:0000256" key="1">
    <source>
        <dbReference type="ARBA" id="ARBA00004831"/>
    </source>
</evidence>
<comment type="pathway">
    <text evidence="1">Purine metabolism; urate degradation; (S)-allantoin from urate: step 1/3.</text>
</comment>
<gene>
    <name evidence="7" type="ORF">As57867_012335</name>
</gene>
<evidence type="ECO:0000256" key="2">
    <source>
        <dbReference type="ARBA" id="ARBA00009760"/>
    </source>
</evidence>
<dbReference type="Pfam" id="PF01014">
    <property type="entry name" value="Uricase"/>
    <property type="match status" value="1"/>
</dbReference>
<dbReference type="InterPro" id="IPR002042">
    <property type="entry name" value="Uricase"/>
</dbReference>
<reference evidence="7" key="1">
    <citation type="submission" date="2019-06" db="EMBL/GenBank/DDBJ databases">
        <title>Genomics analysis of Aphanomyces spp. identifies a new class of oomycete effector associated with host adaptation.</title>
        <authorList>
            <person name="Gaulin E."/>
        </authorList>
    </citation>
    <scope>NUCLEOTIDE SEQUENCE</scope>
    <source>
        <strain evidence="7">CBS 578.67</strain>
    </source>
</reference>
<dbReference type="Gene3D" id="3.10.270.10">
    <property type="entry name" value="Urate Oxidase"/>
    <property type="match status" value="1"/>
</dbReference>
<dbReference type="AlphaFoldDB" id="A0A6A4YKC4"/>
<dbReference type="EC" id="1.7.3.3" evidence="3"/>
<dbReference type="GO" id="GO:0019628">
    <property type="term" value="P:urate catabolic process"/>
    <property type="evidence" value="ECO:0007669"/>
    <property type="project" value="UniProtKB-UniPathway"/>
</dbReference>
<comment type="caution">
    <text evidence="7">The sequence shown here is derived from an EMBL/GenBank/DDBJ whole genome shotgun (WGS) entry which is preliminary data.</text>
</comment>
<dbReference type="PANTHER" id="PTHR42874">
    <property type="entry name" value="URICASE"/>
    <property type="match status" value="1"/>
</dbReference>
<evidence type="ECO:0000256" key="3">
    <source>
        <dbReference type="ARBA" id="ARBA00012598"/>
    </source>
</evidence>
<evidence type="ECO:0000256" key="4">
    <source>
        <dbReference type="ARBA" id="ARBA00022631"/>
    </source>
</evidence>
<organism evidence="7">
    <name type="scientific">Aphanomyces stellatus</name>
    <dbReference type="NCBI Taxonomy" id="120398"/>
    <lineage>
        <taxon>Eukaryota</taxon>
        <taxon>Sar</taxon>
        <taxon>Stramenopiles</taxon>
        <taxon>Oomycota</taxon>
        <taxon>Saprolegniomycetes</taxon>
        <taxon>Saprolegniales</taxon>
        <taxon>Verrucalvaceae</taxon>
        <taxon>Aphanomyces</taxon>
    </lineage>
</organism>
<dbReference type="GO" id="GO:0006145">
    <property type="term" value="P:purine nucleobase catabolic process"/>
    <property type="evidence" value="ECO:0007669"/>
    <property type="project" value="TreeGrafter"/>
</dbReference>
<name>A0A6A4YKC4_9STRA</name>
<dbReference type="GO" id="GO:0005777">
    <property type="term" value="C:peroxisome"/>
    <property type="evidence" value="ECO:0007669"/>
    <property type="project" value="TreeGrafter"/>
</dbReference>
<evidence type="ECO:0000256" key="6">
    <source>
        <dbReference type="ARBA" id="ARBA00031317"/>
    </source>
</evidence>
<dbReference type="PRINTS" id="PR00093">
    <property type="entry name" value="URICASE"/>
</dbReference>
<sequence>MPIHLDRPRHGKGRVRLLKVTRFPEKHVVSEITAEILVEGPDQTSFTVGDNAAVLPTDTIKNTVHALAKKHDYGSIEDFAIILAKHYVQAHPSVIQYAKVKLVEVQWDRIINKDSKGELKPHHHAFVQGGTESRYAMW</sequence>
<proteinExistence type="inferred from homology"/>
<evidence type="ECO:0000256" key="5">
    <source>
        <dbReference type="ARBA" id="ARBA00023002"/>
    </source>
</evidence>
<dbReference type="SUPFAM" id="SSF55620">
    <property type="entry name" value="Tetrahydrobiopterin biosynthesis enzymes-like"/>
    <property type="match status" value="1"/>
</dbReference>
<keyword evidence="5" id="KW-0560">Oxidoreductase</keyword>
<protein>
    <recommendedName>
        <fullName evidence="3">factor independent urate hydroxylase</fullName>
        <ecNumber evidence="3">1.7.3.3</ecNumber>
    </recommendedName>
    <alternativeName>
        <fullName evidence="6">Urate oxidase</fullName>
    </alternativeName>
</protein>
<keyword evidence="4" id="KW-0659">Purine metabolism</keyword>
<dbReference type="GO" id="GO:0004846">
    <property type="term" value="F:urate oxidase activity"/>
    <property type="evidence" value="ECO:0007669"/>
    <property type="project" value="UniProtKB-EC"/>
</dbReference>
<accession>A0A6A4YKC4</accession>
<dbReference type="PANTHER" id="PTHR42874:SF1">
    <property type="entry name" value="URICASE"/>
    <property type="match status" value="1"/>
</dbReference>
<feature type="non-terminal residue" evidence="7">
    <location>
        <position position="138"/>
    </location>
</feature>
<dbReference type="EMBL" id="VJMH01005359">
    <property type="protein sequence ID" value="KAF0696882.1"/>
    <property type="molecule type" value="Genomic_DNA"/>
</dbReference>
<comment type="similarity">
    <text evidence="2">Belongs to the uricase family.</text>
</comment>
<dbReference type="OrthoDB" id="9992118at2759"/>
<evidence type="ECO:0000313" key="7">
    <source>
        <dbReference type="EMBL" id="KAF0696882.1"/>
    </source>
</evidence>